<name>A0A395JMW3_9GAMM</name>
<feature type="transmembrane region" description="Helical" evidence="12">
    <location>
        <begin position="266"/>
        <end position="286"/>
    </location>
</feature>
<evidence type="ECO:0000256" key="3">
    <source>
        <dbReference type="ARBA" id="ARBA00007725"/>
    </source>
</evidence>
<evidence type="ECO:0000256" key="5">
    <source>
        <dbReference type="ARBA" id="ARBA00022448"/>
    </source>
</evidence>
<dbReference type="GO" id="GO:0015920">
    <property type="term" value="P:lipopolysaccharide transport"/>
    <property type="evidence" value="ECO:0007669"/>
    <property type="project" value="TreeGrafter"/>
</dbReference>
<comment type="caution">
    <text evidence="13">The sequence shown here is derived from an EMBL/GenBank/DDBJ whole genome shotgun (WGS) entry which is preliminary data.</text>
</comment>
<feature type="transmembrane region" description="Helical" evidence="12">
    <location>
        <begin position="98"/>
        <end position="120"/>
    </location>
</feature>
<proteinExistence type="inferred from homology"/>
<evidence type="ECO:0000256" key="6">
    <source>
        <dbReference type="ARBA" id="ARBA00022475"/>
    </source>
</evidence>
<keyword evidence="5" id="KW-0813">Transport</keyword>
<evidence type="ECO:0000256" key="4">
    <source>
        <dbReference type="ARBA" id="ARBA00014213"/>
    </source>
</evidence>
<evidence type="ECO:0000256" key="2">
    <source>
        <dbReference type="ARBA" id="ARBA00004429"/>
    </source>
</evidence>
<dbReference type="InterPro" id="IPR030922">
    <property type="entry name" value="LptF"/>
</dbReference>
<dbReference type="PANTHER" id="PTHR33529:SF7">
    <property type="entry name" value="LIPOPOLYSACCHARIDE EXPORT SYSTEM PERMEASE PROTEIN LPTF"/>
    <property type="match status" value="1"/>
</dbReference>
<dbReference type="AlphaFoldDB" id="A0A395JMW3"/>
<keyword evidence="10 12" id="KW-0472">Membrane</keyword>
<feature type="transmembrane region" description="Helical" evidence="12">
    <location>
        <begin position="329"/>
        <end position="347"/>
    </location>
</feature>
<dbReference type="OrthoDB" id="9778062at2"/>
<feature type="transmembrane region" description="Helical" evidence="12">
    <location>
        <begin position="56"/>
        <end position="77"/>
    </location>
</feature>
<keyword evidence="9 12" id="KW-1133">Transmembrane helix</keyword>
<dbReference type="PANTHER" id="PTHR33529">
    <property type="entry name" value="SLR0882 PROTEIN-RELATED"/>
    <property type="match status" value="1"/>
</dbReference>
<evidence type="ECO:0000256" key="7">
    <source>
        <dbReference type="ARBA" id="ARBA00022519"/>
    </source>
</evidence>
<evidence type="ECO:0000256" key="9">
    <source>
        <dbReference type="ARBA" id="ARBA00022989"/>
    </source>
</evidence>
<accession>A0A395JMW3</accession>
<reference evidence="13 14" key="1">
    <citation type="submission" date="2018-06" db="EMBL/GenBank/DDBJ databases">
        <title>Genomic Encyclopedia of Type Strains, Phase IV (KMG-IV): sequencing the most valuable type-strain genomes for metagenomic binning, comparative biology and taxonomic classification.</title>
        <authorList>
            <person name="Goeker M."/>
        </authorList>
    </citation>
    <scope>NUCLEOTIDE SEQUENCE [LARGE SCALE GENOMIC DNA]</scope>
    <source>
        <strain evidence="13 14">DSM 24032</strain>
    </source>
</reference>
<gene>
    <name evidence="13" type="ORF">DFR28_104162</name>
</gene>
<dbReference type="GO" id="GO:0043190">
    <property type="term" value="C:ATP-binding cassette (ABC) transporter complex"/>
    <property type="evidence" value="ECO:0007669"/>
    <property type="project" value="InterPro"/>
</dbReference>
<comment type="function">
    <text evidence="1">Part of the ABC transporter complex LptBFG involved in the translocation of lipopolysaccharide (LPS) from the inner membrane to the outer membrane.</text>
</comment>
<keyword evidence="8 12" id="KW-0812">Transmembrane</keyword>
<evidence type="ECO:0000256" key="11">
    <source>
        <dbReference type="ARBA" id="ARBA00026081"/>
    </source>
</evidence>
<dbReference type="EMBL" id="QNRT01000004">
    <property type="protein sequence ID" value="RBP49234.1"/>
    <property type="molecule type" value="Genomic_DNA"/>
</dbReference>
<keyword evidence="6" id="KW-1003">Cell membrane</keyword>
<organism evidence="13 14">
    <name type="scientific">Arenicella xantha</name>
    <dbReference type="NCBI Taxonomy" id="644221"/>
    <lineage>
        <taxon>Bacteria</taxon>
        <taxon>Pseudomonadati</taxon>
        <taxon>Pseudomonadota</taxon>
        <taxon>Gammaproteobacteria</taxon>
        <taxon>Arenicellales</taxon>
        <taxon>Arenicellaceae</taxon>
        <taxon>Arenicella</taxon>
    </lineage>
</organism>
<dbReference type="InterPro" id="IPR005495">
    <property type="entry name" value="LptG/LptF_permease"/>
</dbReference>
<dbReference type="NCBIfam" id="TIGR04407">
    <property type="entry name" value="LptF_YjgP"/>
    <property type="match status" value="1"/>
</dbReference>
<dbReference type="GO" id="GO:0055085">
    <property type="term" value="P:transmembrane transport"/>
    <property type="evidence" value="ECO:0007669"/>
    <property type="project" value="InterPro"/>
</dbReference>
<feature type="transmembrane region" description="Helical" evidence="12">
    <location>
        <begin position="298"/>
        <end position="317"/>
    </location>
</feature>
<evidence type="ECO:0000256" key="8">
    <source>
        <dbReference type="ARBA" id="ARBA00022692"/>
    </source>
</evidence>
<evidence type="ECO:0000256" key="1">
    <source>
        <dbReference type="ARBA" id="ARBA00002265"/>
    </source>
</evidence>
<evidence type="ECO:0000313" key="14">
    <source>
        <dbReference type="Proteomes" id="UP000253083"/>
    </source>
</evidence>
<evidence type="ECO:0000256" key="12">
    <source>
        <dbReference type="SAM" id="Phobius"/>
    </source>
</evidence>
<dbReference type="InParanoid" id="A0A395JMW3"/>
<dbReference type="Proteomes" id="UP000253083">
    <property type="component" value="Unassembled WGS sequence"/>
</dbReference>
<dbReference type="Pfam" id="PF03739">
    <property type="entry name" value="LptF_LptG"/>
    <property type="match status" value="1"/>
</dbReference>
<evidence type="ECO:0000256" key="10">
    <source>
        <dbReference type="ARBA" id="ARBA00023136"/>
    </source>
</evidence>
<evidence type="ECO:0000313" key="13">
    <source>
        <dbReference type="EMBL" id="RBP49234.1"/>
    </source>
</evidence>
<keyword evidence="7" id="KW-0997">Cell inner membrane</keyword>
<dbReference type="FunCoup" id="A0A395JMW3">
    <property type="interactions" value="125"/>
</dbReference>
<protein>
    <recommendedName>
        <fullName evidence="4">Lipopolysaccharide export system permease protein LptF</fullName>
    </recommendedName>
</protein>
<dbReference type="RefSeq" id="WP_113955099.1">
    <property type="nucleotide sequence ID" value="NZ_QNRT01000004.1"/>
</dbReference>
<keyword evidence="14" id="KW-1185">Reference proteome</keyword>
<feature type="transmembrane region" description="Helical" evidence="12">
    <location>
        <begin position="12"/>
        <end position="36"/>
    </location>
</feature>
<sequence>MIIDKSFITEVLRTALAVTFVIISIFLVMRVMGFLSQAAEGIIPVGGVLSLVVLKMVSYLDVMLPLMFYIALIMVLNRWYSDQEMAVLASAGLGLFHFLKPLGVLIIMLGGLVAFFSFYLTPLSLAQGYKLEQEFRQSSEVSGVVTGRFVEAKDGNGVYFIEDYNRKTGNYENVFAYRASFEREGVVVAKTAYRTEDEKTQDQFLVLINGSRYEGVPGSPDYRVVDFEKYALRIEPKNQTKLYLPVRSRPNSELMDADDPKLRSEWYWRVAKIFTLPVLAIFALALSHVDSRRGKSTGLILAFLVYLTYTNLLGYTVALVKKGEATTGLPIWSVHAAYFLLACYCLYRRNYNLPLIPQIRFRPRQAKVA</sequence>
<comment type="similarity">
    <text evidence="3">Belongs to the LptF/LptG family.</text>
</comment>
<comment type="subunit">
    <text evidence="11">Component of the lipopolysaccharide transport and assembly complex. The LptBFG transporter is composed of two ATP-binding proteins (LptB) and two transmembrane proteins (LptF and LptG).</text>
</comment>
<comment type="subcellular location">
    <subcellularLocation>
        <location evidence="2">Cell inner membrane</location>
        <topology evidence="2">Multi-pass membrane protein</topology>
    </subcellularLocation>
</comment>